<evidence type="ECO:0000313" key="1">
    <source>
        <dbReference type="EMBL" id="MBX49310.1"/>
    </source>
</evidence>
<accession>A0A2P2P3L1</accession>
<dbReference type="EMBL" id="GGEC01068826">
    <property type="protein sequence ID" value="MBX49310.1"/>
    <property type="molecule type" value="Transcribed_RNA"/>
</dbReference>
<protein>
    <submittedName>
        <fullName evidence="1">Uncharacterized protein</fullName>
    </submittedName>
</protein>
<reference evidence="1" key="1">
    <citation type="submission" date="2018-02" db="EMBL/GenBank/DDBJ databases">
        <title>Rhizophora mucronata_Transcriptome.</title>
        <authorList>
            <person name="Meera S.P."/>
            <person name="Sreeshan A."/>
            <person name="Augustine A."/>
        </authorList>
    </citation>
    <scope>NUCLEOTIDE SEQUENCE</scope>
    <source>
        <tissue evidence="1">Leaf</tissue>
    </source>
</reference>
<sequence length="24" mass="2745">MGLALSAMRWISNTCSNKCYFGYQ</sequence>
<organism evidence="1">
    <name type="scientific">Rhizophora mucronata</name>
    <name type="common">Asiatic mangrove</name>
    <dbReference type="NCBI Taxonomy" id="61149"/>
    <lineage>
        <taxon>Eukaryota</taxon>
        <taxon>Viridiplantae</taxon>
        <taxon>Streptophyta</taxon>
        <taxon>Embryophyta</taxon>
        <taxon>Tracheophyta</taxon>
        <taxon>Spermatophyta</taxon>
        <taxon>Magnoliopsida</taxon>
        <taxon>eudicotyledons</taxon>
        <taxon>Gunneridae</taxon>
        <taxon>Pentapetalae</taxon>
        <taxon>rosids</taxon>
        <taxon>fabids</taxon>
        <taxon>Malpighiales</taxon>
        <taxon>Rhizophoraceae</taxon>
        <taxon>Rhizophora</taxon>
    </lineage>
</organism>
<name>A0A2P2P3L1_RHIMU</name>
<proteinExistence type="predicted"/>
<dbReference type="AlphaFoldDB" id="A0A2P2P3L1"/>